<evidence type="ECO:0000313" key="3">
    <source>
        <dbReference type="Proteomes" id="UP000487268"/>
    </source>
</evidence>
<sequence length="133" mass="14396">MIVTILGLLFGGAFALGGVKEIADRVRLQRRSRRARGVFVAREEVGSVAHPGVRSRAVRFRFSTETGRVVERTSALTSFPGPRPGREVTVVYDPARPESTAERAGVHLALLFLAGPVLIALGVTMILMTWRAG</sequence>
<evidence type="ECO:0000313" key="2">
    <source>
        <dbReference type="EMBL" id="MQY03840.1"/>
    </source>
</evidence>
<organism evidence="2 3">
    <name type="scientific">Actinomadura macrotermitis</name>
    <dbReference type="NCBI Taxonomy" id="2585200"/>
    <lineage>
        <taxon>Bacteria</taxon>
        <taxon>Bacillati</taxon>
        <taxon>Actinomycetota</taxon>
        <taxon>Actinomycetes</taxon>
        <taxon>Streptosporangiales</taxon>
        <taxon>Thermomonosporaceae</taxon>
        <taxon>Actinomadura</taxon>
    </lineage>
</organism>
<dbReference type="EMBL" id="WEGH01000001">
    <property type="protein sequence ID" value="MQY03840.1"/>
    <property type="molecule type" value="Genomic_DNA"/>
</dbReference>
<evidence type="ECO:0000256" key="1">
    <source>
        <dbReference type="SAM" id="Phobius"/>
    </source>
</evidence>
<keyword evidence="3" id="KW-1185">Reference proteome</keyword>
<comment type="caution">
    <text evidence="2">The sequence shown here is derived from an EMBL/GenBank/DDBJ whole genome shotgun (WGS) entry which is preliminary data.</text>
</comment>
<dbReference type="OrthoDB" id="3479813at2"/>
<protein>
    <recommendedName>
        <fullName evidence="4">DUF3592 domain-containing protein</fullName>
    </recommendedName>
</protein>
<keyword evidence="1" id="KW-0472">Membrane</keyword>
<accession>A0A7K0BRM2</accession>
<reference evidence="2 3" key="1">
    <citation type="submission" date="2019-10" db="EMBL/GenBank/DDBJ databases">
        <title>Actinomadura rubteroloni sp. nov. and Actinomadura macrotermitis sp. nov., isolated from the gut of fungus growing-termite Macrotermes natalensis.</title>
        <authorList>
            <person name="Benndorf R."/>
            <person name="Martin K."/>
            <person name="Kuefner M."/>
            <person name="De Beer W."/>
            <person name="Kaster A.-K."/>
            <person name="Vollmers J."/>
            <person name="Poulsen M."/>
            <person name="Beemelmanns C."/>
        </authorList>
    </citation>
    <scope>NUCLEOTIDE SEQUENCE [LARGE SCALE GENOMIC DNA]</scope>
    <source>
        <strain evidence="2 3">RB68</strain>
    </source>
</reference>
<name>A0A7K0BRM2_9ACTN</name>
<feature type="transmembrane region" description="Helical" evidence="1">
    <location>
        <begin position="106"/>
        <end position="130"/>
    </location>
</feature>
<evidence type="ECO:0008006" key="4">
    <source>
        <dbReference type="Google" id="ProtNLM"/>
    </source>
</evidence>
<dbReference type="RefSeq" id="WP_153531714.1">
    <property type="nucleotide sequence ID" value="NZ_WEGH01000001.1"/>
</dbReference>
<keyword evidence="1" id="KW-1133">Transmembrane helix</keyword>
<dbReference type="Proteomes" id="UP000487268">
    <property type="component" value="Unassembled WGS sequence"/>
</dbReference>
<keyword evidence="1" id="KW-0812">Transmembrane</keyword>
<proteinExistence type="predicted"/>
<dbReference type="AlphaFoldDB" id="A0A7K0BRM2"/>
<gene>
    <name evidence="2" type="ORF">ACRB68_18860</name>
</gene>